<feature type="domain" description="DUF6533" evidence="3">
    <location>
        <begin position="71"/>
        <end position="113"/>
    </location>
</feature>
<evidence type="ECO:0000256" key="2">
    <source>
        <dbReference type="SAM" id="SignalP"/>
    </source>
</evidence>
<organism evidence="4 5">
    <name type="scientific">Galerina marginata (strain CBS 339.88)</name>
    <dbReference type="NCBI Taxonomy" id="685588"/>
    <lineage>
        <taxon>Eukaryota</taxon>
        <taxon>Fungi</taxon>
        <taxon>Dikarya</taxon>
        <taxon>Basidiomycota</taxon>
        <taxon>Agaricomycotina</taxon>
        <taxon>Agaricomycetes</taxon>
        <taxon>Agaricomycetidae</taxon>
        <taxon>Agaricales</taxon>
        <taxon>Agaricineae</taxon>
        <taxon>Strophariaceae</taxon>
        <taxon>Galerina</taxon>
    </lineage>
</organism>
<dbReference type="HOGENOM" id="CLU_650598_0_0_1"/>
<keyword evidence="1" id="KW-0812">Transmembrane</keyword>
<reference evidence="5" key="1">
    <citation type="journal article" date="2014" name="Proc. Natl. Acad. Sci. U.S.A.">
        <title>Extensive sampling of basidiomycete genomes demonstrates inadequacy of the white-rot/brown-rot paradigm for wood decay fungi.</title>
        <authorList>
            <person name="Riley R."/>
            <person name="Salamov A.A."/>
            <person name="Brown D.W."/>
            <person name="Nagy L.G."/>
            <person name="Floudas D."/>
            <person name="Held B.W."/>
            <person name="Levasseur A."/>
            <person name="Lombard V."/>
            <person name="Morin E."/>
            <person name="Otillar R."/>
            <person name="Lindquist E.A."/>
            <person name="Sun H."/>
            <person name="LaButti K.M."/>
            <person name="Schmutz J."/>
            <person name="Jabbour D."/>
            <person name="Luo H."/>
            <person name="Baker S.E."/>
            <person name="Pisabarro A.G."/>
            <person name="Walton J.D."/>
            <person name="Blanchette R.A."/>
            <person name="Henrissat B."/>
            <person name="Martin F."/>
            <person name="Cullen D."/>
            <person name="Hibbett D.S."/>
            <person name="Grigoriev I.V."/>
        </authorList>
    </citation>
    <scope>NUCLEOTIDE SEQUENCE [LARGE SCALE GENOMIC DNA]</scope>
    <source>
        <strain evidence="5">CBS 339.88</strain>
    </source>
</reference>
<feature type="transmembrane region" description="Helical" evidence="1">
    <location>
        <begin position="152"/>
        <end position="172"/>
    </location>
</feature>
<evidence type="ECO:0000256" key="1">
    <source>
        <dbReference type="SAM" id="Phobius"/>
    </source>
</evidence>
<protein>
    <recommendedName>
        <fullName evidence="3">DUF6533 domain-containing protein</fullName>
    </recommendedName>
</protein>
<feature type="transmembrane region" description="Helical" evidence="1">
    <location>
        <begin position="275"/>
        <end position="293"/>
    </location>
</feature>
<keyword evidence="1" id="KW-1133">Transmembrane helix</keyword>
<evidence type="ECO:0000313" key="5">
    <source>
        <dbReference type="Proteomes" id="UP000027222"/>
    </source>
</evidence>
<feature type="transmembrane region" description="Helical" evidence="1">
    <location>
        <begin position="184"/>
        <end position="206"/>
    </location>
</feature>
<dbReference type="EMBL" id="KL142367">
    <property type="protein sequence ID" value="KDR85812.1"/>
    <property type="molecule type" value="Genomic_DNA"/>
</dbReference>
<dbReference type="OrthoDB" id="2679643at2759"/>
<dbReference type="InterPro" id="IPR045340">
    <property type="entry name" value="DUF6533"/>
</dbReference>
<sequence length="422" mass="48022">MRTFWCRRELLGVFASLFLSFTQRAAVQRFRSSGFPFSFLFRNRMSSTGGNAVYLRFKDPILGAEAARTITIALFAWMIYEYLITFDDEQEHFWKGSFSVSRALFFFNRYFPPCIIIASIASRQTGTHFLSQPHLFPVYSIKNPSADVCRSLIQSLFLLDLLGITVIQAILITRIWFLCPGERVVQFTLTFAFLVSLFTSLLFLSISMHELHVIVGFSESAGCHASRPSGFWRIYLPSLILHTGLYIMTIRQAITNTRVSKQMNLRSRLLADGGILYFVVLCSIGLTSIGSLLKEIPQINIPAIYSPIVLSTTSVATTRIMFSLRDMFTSEVTNLEWIPSTPSSLPLSMPKSPPRVKSFRANKNATLIREDSKSRLNKSYTPIWINYHRDKMHYGHHSQTGVYVAKDMFHGLEDAEKGGHRL</sequence>
<gene>
    <name evidence="4" type="ORF">GALMADRAFT_150202</name>
</gene>
<proteinExistence type="predicted"/>
<keyword evidence="1" id="KW-0472">Membrane</keyword>
<accession>A0A067TU00</accession>
<feature type="transmembrane region" description="Helical" evidence="1">
    <location>
        <begin position="299"/>
        <end position="322"/>
    </location>
</feature>
<feature type="chain" id="PRO_5001647163" description="DUF6533 domain-containing protein" evidence="2">
    <location>
        <begin position="28"/>
        <end position="422"/>
    </location>
</feature>
<name>A0A067TU00_GALM3</name>
<keyword evidence="2" id="KW-0732">Signal</keyword>
<feature type="transmembrane region" description="Helical" evidence="1">
    <location>
        <begin position="234"/>
        <end position="254"/>
    </location>
</feature>
<dbReference type="Proteomes" id="UP000027222">
    <property type="component" value="Unassembled WGS sequence"/>
</dbReference>
<evidence type="ECO:0000313" key="4">
    <source>
        <dbReference type="EMBL" id="KDR85812.1"/>
    </source>
</evidence>
<evidence type="ECO:0000259" key="3">
    <source>
        <dbReference type="Pfam" id="PF20151"/>
    </source>
</evidence>
<dbReference type="AlphaFoldDB" id="A0A067TU00"/>
<dbReference type="Pfam" id="PF20151">
    <property type="entry name" value="DUF6533"/>
    <property type="match status" value="1"/>
</dbReference>
<keyword evidence="5" id="KW-1185">Reference proteome</keyword>
<feature type="signal peptide" evidence="2">
    <location>
        <begin position="1"/>
        <end position="27"/>
    </location>
</feature>